<dbReference type="EC" id="2.6.1.44" evidence="3"/>
<gene>
    <name evidence="8" type="ORF">OEZ85_009426</name>
</gene>
<evidence type="ECO:0000256" key="6">
    <source>
        <dbReference type="RuleBase" id="RU004504"/>
    </source>
</evidence>
<dbReference type="Pfam" id="PF00266">
    <property type="entry name" value="Aminotran_5"/>
    <property type="match status" value="1"/>
</dbReference>
<evidence type="ECO:0000259" key="7">
    <source>
        <dbReference type="Pfam" id="PF00266"/>
    </source>
</evidence>
<evidence type="ECO:0000313" key="9">
    <source>
        <dbReference type="Proteomes" id="UP001244341"/>
    </source>
</evidence>
<dbReference type="InterPro" id="IPR015424">
    <property type="entry name" value="PyrdxlP-dep_Trfase"/>
</dbReference>
<dbReference type="InterPro" id="IPR015421">
    <property type="entry name" value="PyrdxlP-dep_Trfase_major"/>
</dbReference>
<dbReference type="InterPro" id="IPR015422">
    <property type="entry name" value="PyrdxlP-dep_Trfase_small"/>
</dbReference>
<accession>A0ABY8UBD2</accession>
<dbReference type="PIRSF" id="PIRSF000524">
    <property type="entry name" value="SPT"/>
    <property type="match status" value="1"/>
</dbReference>
<reference evidence="8 9" key="1">
    <citation type="submission" date="2023-05" db="EMBL/GenBank/DDBJ databases">
        <title>A 100% complete, gapless, phased diploid assembly of the Scenedesmus obliquus UTEX 3031 genome.</title>
        <authorList>
            <person name="Biondi T.C."/>
            <person name="Hanschen E.R."/>
            <person name="Kwon T."/>
            <person name="Eng W."/>
            <person name="Kruse C.P.S."/>
            <person name="Koehler S.I."/>
            <person name="Kunde Y."/>
            <person name="Gleasner C.D."/>
            <person name="You Mak K.T."/>
            <person name="Polle J."/>
            <person name="Hovde B.T."/>
            <person name="Starkenburg S.R."/>
        </authorList>
    </citation>
    <scope>NUCLEOTIDE SEQUENCE [LARGE SCALE GENOMIC DNA]</scope>
    <source>
        <strain evidence="8 9">DOE0152z</strain>
    </source>
</reference>
<dbReference type="Gene3D" id="3.90.1150.10">
    <property type="entry name" value="Aspartate Aminotransferase, domain 1"/>
    <property type="match status" value="1"/>
</dbReference>
<sequence>MEVPQRLLMGPGPSNAHPRILAAQSLPLLGHMHPPFLKIMDEISDGLRYLFQTDSKYTLMVSGTGHAGMEAAIANLLEPGEKIIVGVNGIWGERVADLSERYQGQVITMNAQPGKTFSSAELKAAVAQHKPAILFLVQGESSTGTHQALGDGLGEACKAAGTLLVVDTVASLGGVPLFADKWGIDCIYSGSQKCLSGPPGAAPFFMSERAMDKLRSRKTKPATYNLDMNLIGDYWGWFGSRSYHHTGPVSTFYAMREALQIVADEGLDKMWARHLAAHQQLWEGLHSLGLQSYVENDADRLITVNTIKVPEGVDWAKVVKNAMDKYNLEIAGGLGPSAGKVWRIGLMGYNATPTNVALVIEAFRDGLKQQGKL</sequence>
<dbReference type="SUPFAM" id="SSF53383">
    <property type="entry name" value="PLP-dependent transferases"/>
    <property type="match status" value="1"/>
</dbReference>
<feature type="domain" description="Aminotransferase class V" evidence="7">
    <location>
        <begin position="31"/>
        <end position="335"/>
    </location>
</feature>
<comment type="cofactor">
    <cofactor evidence="1 6">
        <name>pyridoxal 5'-phosphate</name>
        <dbReference type="ChEBI" id="CHEBI:597326"/>
    </cofactor>
</comment>
<dbReference type="PANTHER" id="PTHR21152:SF40">
    <property type="entry name" value="ALANINE--GLYOXYLATE AMINOTRANSFERASE"/>
    <property type="match status" value="1"/>
</dbReference>
<dbReference type="PROSITE" id="PS00595">
    <property type="entry name" value="AA_TRANSFER_CLASS_5"/>
    <property type="match status" value="1"/>
</dbReference>
<dbReference type="PANTHER" id="PTHR21152">
    <property type="entry name" value="AMINOTRANSFERASE CLASS V"/>
    <property type="match status" value="1"/>
</dbReference>
<proteinExistence type="inferred from homology"/>
<dbReference type="InterPro" id="IPR020578">
    <property type="entry name" value="Aminotrans_V_PyrdxlP_BS"/>
</dbReference>
<keyword evidence="9" id="KW-1185">Reference proteome</keyword>
<dbReference type="InterPro" id="IPR024169">
    <property type="entry name" value="SP_NH2Trfase/AEP_transaminase"/>
</dbReference>
<evidence type="ECO:0000313" key="8">
    <source>
        <dbReference type="EMBL" id="WIA17933.1"/>
    </source>
</evidence>
<comment type="similarity">
    <text evidence="2 5">Belongs to the class-V pyridoxal-phosphate-dependent aminotransferase family.</text>
</comment>
<dbReference type="InterPro" id="IPR000192">
    <property type="entry name" value="Aminotrans_V_dom"/>
</dbReference>
<dbReference type="CDD" id="cd06451">
    <property type="entry name" value="AGAT_like"/>
    <property type="match status" value="1"/>
</dbReference>
<dbReference type="Proteomes" id="UP001244341">
    <property type="component" value="Chromosome 9b"/>
</dbReference>
<keyword evidence="4" id="KW-0663">Pyridoxal phosphate</keyword>
<evidence type="ECO:0000256" key="3">
    <source>
        <dbReference type="ARBA" id="ARBA00013049"/>
    </source>
</evidence>
<evidence type="ECO:0000256" key="1">
    <source>
        <dbReference type="ARBA" id="ARBA00001933"/>
    </source>
</evidence>
<dbReference type="EMBL" id="CP126216">
    <property type="protein sequence ID" value="WIA17933.1"/>
    <property type="molecule type" value="Genomic_DNA"/>
</dbReference>
<name>A0ABY8UBD2_TETOB</name>
<organism evidence="8 9">
    <name type="scientific">Tetradesmus obliquus</name>
    <name type="common">Green alga</name>
    <name type="synonym">Acutodesmus obliquus</name>
    <dbReference type="NCBI Taxonomy" id="3088"/>
    <lineage>
        <taxon>Eukaryota</taxon>
        <taxon>Viridiplantae</taxon>
        <taxon>Chlorophyta</taxon>
        <taxon>core chlorophytes</taxon>
        <taxon>Chlorophyceae</taxon>
        <taxon>CS clade</taxon>
        <taxon>Sphaeropleales</taxon>
        <taxon>Scenedesmaceae</taxon>
        <taxon>Tetradesmus</taxon>
    </lineage>
</organism>
<evidence type="ECO:0000256" key="5">
    <source>
        <dbReference type="RuleBase" id="RU004075"/>
    </source>
</evidence>
<protein>
    <recommendedName>
        <fullName evidence="3">alanine--glyoxylate transaminase</fullName>
        <ecNumber evidence="3">2.6.1.44</ecNumber>
    </recommendedName>
</protein>
<evidence type="ECO:0000256" key="2">
    <source>
        <dbReference type="ARBA" id="ARBA00009236"/>
    </source>
</evidence>
<dbReference type="Gene3D" id="3.40.640.10">
    <property type="entry name" value="Type I PLP-dependent aspartate aminotransferase-like (Major domain)"/>
    <property type="match status" value="1"/>
</dbReference>
<evidence type="ECO:0000256" key="4">
    <source>
        <dbReference type="ARBA" id="ARBA00022898"/>
    </source>
</evidence>